<gene>
    <name evidence="1" type="ORF">C4B59_00430</name>
</gene>
<protein>
    <submittedName>
        <fullName evidence="1">Uncharacterized protein</fullName>
    </submittedName>
</protein>
<sequence>MKTLAVKLPDSAIKELKEIADAQYIPTRTMIRAWIMQRLNAEMSRTRILEVEPEDDEVEAIIEGEKQFATGESVGWESLKSSN</sequence>
<evidence type="ECO:0000313" key="1">
    <source>
        <dbReference type="EMBL" id="PXF62115.1"/>
    </source>
</evidence>
<proteinExistence type="predicted"/>
<comment type="caution">
    <text evidence="1">The sequence shown here is derived from an EMBL/GenBank/DDBJ whole genome shotgun (WGS) entry which is preliminary data.</text>
</comment>
<dbReference type="EMBL" id="PQXF01000001">
    <property type="protein sequence ID" value="PXF62115.1"/>
    <property type="molecule type" value="Genomic_DNA"/>
</dbReference>
<name>A0AC61L6Q3_9EURY</name>
<accession>A0AC61L6Q3</accession>
<evidence type="ECO:0000313" key="2">
    <source>
        <dbReference type="Proteomes" id="UP000248329"/>
    </source>
</evidence>
<organism evidence="1 2">
    <name type="scientific">Candidatus Methanogaster sp</name>
    <dbReference type="NCBI Taxonomy" id="3386292"/>
    <lineage>
        <taxon>Archaea</taxon>
        <taxon>Methanobacteriati</taxon>
        <taxon>Methanobacteriota</taxon>
        <taxon>Stenosarchaea group</taxon>
        <taxon>Methanomicrobia</taxon>
        <taxon>Methanosarcinales</taxon>
        <taxon>ANME-2 cluster</taxon>
        <taxon>Candidatus Methanogasteraceae</taxon>
        <taxon>Candidatus Methanogaster</taxon>
    </lineage>
</organism>
<dbReference type="Proteomes" id="UP000248329">
    <property type="component" value="Unassembled WGS sequence"/>
</dbReference>
<reference evidence="1" key="1">
    <citation type="submission" date="2018-01" db="EMBL/GenBank/DDBJ databases">
        <authorList>
            <person name="Krukenberg V."/>
        </authorList>
    </citation>
    <scope>NUCLEOTIDE SEQUENCE</scope>
    <source>
        <strain evidence="1">E20ANME2</strain>
    </source>
</reference>